<keyword evidence="8" id="KW-1185">Reference proteome</keyword>
<keyword evidence="4" id="KW-0560">Oxidoreductase</keyword>
<evidence type="ECO:0000313" key="8">
    <source>
        <dbReference type="Proteomes" id="UP001501588"/>
    </source>
</evidence>
<evidence type="ECO:0000256" key="5">
    <source>
        <dbReference type="ARBA" id="ARBA00023004"/>
    </source>
</evidence>
<dbReference type="Pfam" id="PF00067">
    <property type="entry name" value="p450"/>
    <property type="match status" value="1"/>
</dbReference>
<keyword evidence="3" id="KW-0479">Metal-binding</keyword>
<accession>A0ABP3PUN5</accession>
<evidence type="ECO:0000256" key="2">
    <source>
        <dbReference type="ARBA" id="ARBA00022617"/>
    </source>
</evidence>
<keyword evidence="6" id="KW-0503">Monooxygenase</keyword>
<dbReference type="InterPro" id="IPR050196">
    <property type="entry name" value="Cytochrome_P450_Monoox"/>
</dbReference>
<dbReference type="Proteomes" id="UP001501588">
    <property type="component" value="Unassembled WGS sequence"/>
</dbReference>
<dbReference type="Gene3D" id="1.10.630.10">
    <property type="entry name" value="Cytochrome P450"/>
    <property type="match status" value="1"/>
</dbReference>
<dbReference type="InterPro" id="IPR001128">
    <property type="entry name" value="Cyt_P450"/>
</dbReference>
<protein>
    <submittedName>
        <fullName evidence="7">Cytochrome P450</fullName>
    </submittedName>
</protein>
<dbReference type="PANTHER" id="PTHR24291:SF50">
    <property type="entry name" value="BIFUNCTIONAL ALBAFLAVENONE MONOOXYGENASE_TERPENE SYNTHASE"/>
    <property type="match status" value="1"/>
</dbReference>
<dbReference type="PRINTS" id="PR00463">
    <property type="entry name" value="EP450I"/>
</dbReference>
<dbReference type="PANTHER" id="PTHR24291">
    <property type="entry name" value="CYTOCHROME P450 FAMILY 4"/>
    <property type="match status" value="1"/>
</dbReference>
<comment type="similarity">
    <text evidence="1">Belongs to the cytochrome P450 family.</text>
</comment>
<organism evidence="7 8">
    <name type="scientific">Craurococcus roseus</name>
    <dbReference type="NCBI Taxonomy" id="77585"/>
    <lineage>
        <taxon>Bacteria</taxon>
        <taxon>Pseudomonadati</taxon>
        <taxon>Pseudomonadota</taxon>
        <taxon>Alphaproteobacteria</taxon>
        <taxon>Acetobacterales</taxon>
        <taxon>Acetobacteraceae</taxon>
        <taxon>Craurococcus</taxon>
    </lineage>
</organism>
<proteinExistence type="inferred from homology"/>
<evidence type="ECO:0000256" key="4">
    <source>
        <dbReference type="ARBA" id="ARBA00023002"/>
    </source>
</evidence>
<gene>
    <name evidence="7" type="ORF">GCM10009416_12950</name>
</gene>
<dbReference type="PRINTS" id="PR00385">
    <property type="entry name" value="P450"/>
</dbReference>
<keyword evidence="2" id="KW-0349">Heme</keyword>
<evidence type="ECO:0000256" key="3">
    <source>
        <dbReference type="ARBA" id="ARBA00022723"/>
    </source>
</evidence>
<reference evidence="8" key="1">
    <citation type="journal article" date="2019" name="Int. J. Syst. Evol. Microbiol.">
        <title>The Global Catalogue of Microorganisms (GCM) 10K type strain sequencing project: providing services to taxonomists for standard genome sequencing and annotation.</title>
        <authorList>
            <consortium name="The Broad Institute Genomics Platform"/>
            <consortium name="The Broad Institute Genome Sequencing Center for Infectious Disease"/>
            <person name="Wu L."/>
            <person name="Ma J."/>
        </authorList>
    </citation>
    <scope>NUCLEOTIDE SEQUENCE [LARGE SCALE GENOMIC DNA]</scope>
    <source>
        <strain evidence="8">JCM 9933</strain>
    </source>
</reference>
<name>A0ABP3PUN5_9PROT</name>
<dbReference type="InterPro" id="IPR002401">
    <property type="entry name" value="Cyt_P450_E_grp-I"/>
</dbReference>
<dbReference type="InterPro" id="IPR036396">
    <property type="entry name" value="Cyt_P450_sf"/>
</dbReference>
<comment type="caution">
    <text evidence="7">The sequence shown here is derived from an EMBL/GenBank/DDBJ whole genome shotgun (WGS) entry which is preliminary data.</text>
</comment>
<dbReference type="SUPFAM" id="SSF48264">
    <property type="entry name" value="Cytochrome P450"/>
    <property type="match status" value="1"/>
</dbReference>
<keyword evidence="5" id="KW-0408">Iron</keyword>
<dbReference type="EMBL" id="BAAAFZ010000011">
    <property type="protein sequence ID" value="GAA0575675.1"/>
    <property type="molecule type" value="Genomic_DNA"/>
</dbReference>
<evidence type="ECO:0000313" key="7">
    <source>
        <dbReference type="EMBL" id="GAA0575675.1"/>
    </source>
</evidence>
<sequence>MGGDATGAGERQHAPGHARVAELRATPHPPGVALDGFVPPFPPRHTGRLPLPELLRRARRNFLEVWSADQFAQEAISTRVLAQPILVCNSPATVQAAFIDEAAALERKSPQMRHALEPLLGDGLFISDGLVWRERRRAVAPVTHASRLAELAPAMSVAAAERAEAWAALPPGAPVDMLAQMAELAAEVICRTLFGRRLGADAAREVVSAFARYQAVVPQIDALSLLGLPDWLPRPRPWRLRAEVRRIHAVVDRLIAAVMAGRDDGLSVVGAMAAAGMDAAACRNETATLFMAGHETSANAMAWAWFLLSQAPDAAARLRDEAAAALGGRPAAWEDLPRLPFARAVVEETLRLYPPVPLLARTASAPVDIAGHAVPRGGIVLAVPWLLHRNPRLWDRPDHFLPERFLAGRPVRHAYIPFSLGPRVCTGAQFALAETVICLSTLAQRFAPRLAPDARVAPVCRLTLRPGEALPMLLDRAPA</sequence>
<evidence type="ECO:0000256" key="6">
    <source>
        <dbReference type="ARBA" id="ARBA00023033"/>
    </source>
</evidence>
<evidence type="ECO:0000256" key="1">
    <source>
        <dbReference type="ARBA" id="ARBA00010617"/>
    </source>
</evidence>